<protein>
    <submittedName>
        <fullName evidence="2">Uncharacterized protein</fullName>
    </submittedName>
</protein>
<sequence length="78" mass="8823">MAYPSHICDPDTVIFSKTRRNSLSSKLNLFKEITGNLNVTGNLNKSDEMCERKGVTAAIALAENFHDYSEEVWKIFLV</sequence>
<dbReference type="Proteomes" id="UP000887578">
    <property type="component" value="Unplaced"/>
</dbReference>
<keyword evidence="1" id="KW-1185">Reference proteome</keyword>
<reference evidence="2" key="1">
    <citation type="submission" date="2022-11" db="UniProtKB">
        <authorList>
            <consortium name="WormBaseParasite"/>
        </authorList>
    </citation>
    <scope>IDENTIFICATION</scope>
</reference>
<evidence type="ECO:0000313" key="2">
    <source>
        <dbReference type="WBParaSite" id="PDA_v2.g21752.t1"/>
    </source>
</evidence>
<name>A0A914PZ46_9BILA</name>
<organism evidence="1 2">
    <name type="scientific">Panagrolaimus davidi</name>
    <dbReference type="NCBI Taxonomy" id="227884"/>
    <lineage>
        <taxon>Eukaryota</taxon>
        <taxon>Metazoa</taxon>
        <taxon>Ecdysozoa</taxon>
        <taxon>Nematoda</taxon>
        <taxon>Chromadorea</taxon>
        <taxon>Rhabditida</taxon>
        <taxon>Tylenchina</taxon>
        <taxon>Panagrolaimomorpha</taxon>
        <taxon>Panagrolaimoidea</taxon>
        <taxon>Panagrolaimidae</taxon>
        <taxon>Panagrolaimus</taxon>
    </lineage>
</organism>
<evidence type="ECO:0000313" key="1">
    <source>
        <dbReference type="Proteomes" id="UP000887578"/>
    </source>
</evidence>
<proteinExistence type="predicted"/>
<accession>A0A914PZ46</accession>
<dbReference type="WBParaSite" id="PDA_v2.g21752.t1">
    <property type="protein sequence ID" value="PDA_v2.g21752.t1"/>
    <property type="gene ID" value="PDA_v2.g21752"/>
</dbReference>
<dbReference type="AlphaFoldDB" id="A0A914PZ46"/>